<sequence length="150" mass="15145">MTLAPHLDPVVVGLGSAELAALRSSSSSMLTASLLTDDGFEVVRVAEGAAGTTDGARFASMASSIQALSEAVARELPMGTGEYVIIAADRGHLVQMRIPGSTIVLAALFDTDEMLGKALTVSRRSAARLGEQLAAHAAAGARAAAVAGLV</sequence>
<dbReference type="EMBL" id="JAUCML010000003">
    <property type="protein sequence ID" value="MDM7884585.1"/>
    <property type="molecule type" value="Genomic_DNA"/>
</dbReference>
<dbReference type="Proteomes" id="UP001237823">
    <property type="component" value="Unassembled WGS sequence"/>
</dbReference>
<gene>
    <name evidence="2" type="ORF">QUG92_05655</name>
</gene>
<dbReference type="SUPFAM" id="SSF103196">
    <property type="entry name" value="Roadblock/LC7 domain"/>
    <property type="match status" value="1"/>
</dbReference>
<organism evidence="2 3">
    <name type="scientific">Curtobacterium citri</name>
    <dbReference type="NCBI Taxonomy" id="3055139"/>
    <lineage>
        <taxon>Bacteria</taxon>
        <taxon>Bacillati</taxon>
        <taxon>Actinomycetota</taxon>
        <taxon>Actinomycetes</taxon>
        <taxon>Micrococcales</taxon>
        <taxon>Microbacteriaceae</taxon>
        <taxon>Curtobacterium</taxon>
    </lineage>
</organism>
<dbReference type="InterPro" id="IPR004942">
    <property type="entry name" value="Roadblock/LAMTOR2_dom"/>
</dbReference>
<comment type="caution">
    <text evidence="2">The sequence shown here is derived from an EMBL/GenBank/DDBJ whole genome shotgun (WGS) entry which is preliminary data.</text>
</comment>
<evidence type="ECO:0000313" key="3">
    <source>
        <dbReference type="Proteomes" id="UP001237823"/>
    </source>
</evidence>
<name>A0ABT7T4U0_9MICO</name>
<dbReference type="Gene3D" id="3.30.450.30">
    <property type="entry name" value="Dynein light chain 2a, cytoplasmic"/>
    <property type="match status" value="1"/>
</dbReference>
<protein>
    <submittedName>
        <fullName evidence="2">Roadblock/LC7 domain-containing protein</fullName>
    </submittedName>
</protein>
<dbReference type="RefSeq" id="WP_069712779.1">
    <property type="nucleotide sequence ID" value="NZ_JAUCML010000003.1"/>
</dbReference>
<keyword evidence="3" id="KW-1185">Reference proteome</keyword>
<proteinExistence type="predicted"/>
<evidence type="ECO:0000259" key="1">
    <source>
        <dbReference type="SMART" id="SM00960"/>
    </source>
</evidence>
<feature type="domain" description="Roadblock/LAMTOR2" evidence="1">
    <location>
        <begin position="16"/>
        <end position="109"/>
    </location>
</feature>
<reference evidence="2 3" key="1">
    <citation type="submission" date="2023-06" db="EMBL/GenBank/DDBJ databases">
        <authorList>
            <person name="Feng G."/>
            <person name="Li J."/>
            <person name="Zhu H."/>
        </authorList>
    </citation>
    <scope>NUCLEOTIDE SEQUENCE [LARGE SCALE GENOMIC DNA]</scope>
    <source>
        <strain evidence="2 3">RHCKG23</strain>
    </source>
</reference>
<accession>A0ABT7T4U0</accession>
<dbReference type="SMART" id="SM00960">
    <property type="entry name" value="Robl_LC7"/>
    <property type="match status" value="1"/>
</dbReference>
<evidence type="ECO:0000313" key="2">
    <source>
        <dbReference type="EMBL" id="MDM7884585.1"/>
    </source>
</evidence>